<comment type="subunit">
    <text evidence="10">Homopentamer.</text>
</comment>
<keyword evidence="5 10" id="KW-0812">Transmembrane</keyword>
<keyword evidence="9 10" id="KW-0407">Ion channel</keyword>
<dbReference type="Gene3D" id="1.10.1200.120">
    <property type="entry name" value="Large-conductance mechanosensitive channel, MscL, domain 1"/>
    <property type="match status" value="1"/>
</dbReference>
<reference evidence="11 12" key="1">
    <citation type="submission" date="2019-08" db="EMBL/GenBank/DDBJ databases">
        <title>In-depth cultivation of the pig gut microbiome towards novel bacterial diversity and tailored functional studies.</title>
        <authorList>
            <person name="Wylensek D."/>
            <person name="Hitch T.C.A."/>
            <person name="Clavel T."/>
        </authorList>
    </citation>
    <scope>NUCLEOTIDE SEQUENCE [LARGE SCALE GENOMIC DNA]</scope>
    <source>
        <strain evidence="11 12">Oil+RF-744-WCA-WT-13</strain>
    </source>
</reference>
<sequence>MKAFFKEFKKFITRGNVMDMAVGIIIGGAFTAIVNSLVDNIIMPLISAIFGGTNFDSWNVTLRGSGESAVVLGLGTFLAAVVNFLLIALVLFCVLKALNKASEMRDKLLHKEVAEEAPKTKICPYCKSEIPVDATRCPHCTSVLEEAAKS</sequence>
<dbReference type="EMBL" id="VUMV01000004">
    <property type="protein sequence ID" value="MST82177.1"/>
    <property type="molecule type" value="Genomic_DNA"/>
</dbReference>
<comment type="function">
    <text evidence="10">Channel that opens in response to stretch forces in the membrane lipid bilayer. May participate in the regulation of osmotic pressure changes within the cell.</text>
</comment>
<dbReference type="PRINTS" id="PR01264">
    <property type="entry name" value="MECHCHANNEL"/>
</dbReference>
<dbReference type="HAMAP" id="MF_00115">
    <property type="entry name" value="MscL"/>
    <property type="match status" value="1"/>
</dbReference>
<feature type="transmembrane region" description="Helical" evidence="10">
    <location>
        <begin position="70"/>
        <end position="95"/>
    </location>
</feature>
<evidence type="ECO:0000256" key="10">
    <source>
        <dbReference type="HAMAP-Rule" id="MF_00115"/>
    </source>
</evidence>
<comment type="similarity">
    <text evidence="2 10">Belongs to the MscL family.</text>
</comment>
<comment type="subcellular location">
    <subcellularLocation>
        <location evidence="1 10">Cell membrane</location>
        <topology evidence="1 10">Multi-pass membrane protein</topology>
    </subcellularLocation>
</comment>
<name>A0A7X2TNF0_9FIRM</name>
<dbReference type="PANTHER" id="PTHR30266:SF2">
    <property type="entry name" value="LARGE-CONDUCTANCE MECHANOSENSITIVE CHANNEL"/>
    <property type="match status" value="1"/>
</dbReference>
<evidence type="ECO:0000256" key="3">
    <source>
        <dbReference type="ARBA" id="ARBA00022448"/>
    </source>
</evidence>
<evidence type="ECO:0000256" key="8">
    <source>
        <dbReference type="ARBA" id="ARBA00023136"/>
    </source>
</evidence>
<evidence type="ECO:0000256" key="7">
    <source>
        <dbReference type="ARBA" id="ARBA00023065"/>
    </source>
</evidence>
<dbReference type="RefSeq" id="WP_154458077.1">
    <property type="nucleotide sequence ID" value="NZ_VUMV01000004.1"/>
</dbReference>
<evidence type="ECO:0000256" key="9">
    <source>
        <dbReference type="ARBA" id="ARBA00023303"/>
    </source>
</evidence>
<keyword evidence="8 10" id="KW-0472">Membrane</keyword>
<evidence type="ECO:0000256" key="5">
    <source>
        <dbReference type="ARBA" id="ARBA00022692"/>
    </source>
</evidence>
<keyword evidence="12" id="KW-1185">Reference proteome</keyword>
<dbReference type="NCBIfam" id="TIGR00220">
    <property type="entry name" value="mscL"/>
    <property type="match status" value="1"/>
</dbReference>
<evidence type="ECO:0000313" key="11">
    <source>
        <dbReference type="EMBL" id="MST82177.1"/>
    </source>
</evidence>
<dbReference type="SUPFAM" id="SSF81330">
    <property type="entry name" value="Gated mechanosensitive channel"/>
    <property type="match status" value="1"/>
</dbReference>
<dbReference type="InterPro" id="IPR001185">
    <property type="entry name" value="MS_channel"/>
</dbReference>
<evidence type="ECO:0000256" key="4">
    <source>
        <dbReference type="ARBA" id="ARBA00022475"/>
    </source>
</evidence>
<dbReference type="Proteomes" id="UP000466864">
    <property type="component" value="Unassembled WGS sequence"/>
</dbReference>
<dbReference type="PROSITE" id="PS01327">
    <property type="entry name" value="MSCL"/>
    <property type="match status" value="1"/>
</dbReference>
<evidence type="ECO:0000313" key="12">
    <source>
        <dbReference type="Proteomes" id="UP000466864"/>
    </source>
</evidence>
<dbReference type="Gene3D" id="4.10.1060.50">
    <property type="match status" value="1"/>
</dbReference>
<dbReference type="InterPro" id="IPR038587">
    <property type="entry name" value="Ribosomal_eL40_sf"/>
</dbReference>
<evidence type="ECO:0000256" key="6">
    <source>
        <dbReference type="ARBA" id="ARBA00022989"/>
    </source>
</evidence>
<evidence type="ECO:0000256" key="1">
    <source>
        <dbReference type="ARBA" id="ARBA00004651"/>
    </source>
</evidence>
<keyword evidence="3 10" id="KW-0813">Transport</keyword>
<dbReference type="GO" id="GO:0008381">
    <property type="term" value="F:mechanosensitive monoatomic ion channel activity"/>
    <property type="evidence" value="ECO:0007669"/>
    <property type="project" value="UniProtKB-UniRule"/>
</dbReference>
<dbReference type="Pfam" id="PF01741">
    <property type="entry name" value="MscL"/>
    <property type="match status" value="1"/>
</dbReference>
<keyword evidence="6 10" id="KW-1133">Transmembrane helix</keyword>
<gene>
    <name evidence="10 11" type="primary">mscL</name>
    <name evidence="11" type="ORF">FYJ60_07600</name>
</gene>
<comment type="caution">
    <text evidence="11">The sequence shown here is derived from an EMBL/GenBank/DDBJ whole genome shotgun (WGS) entry which is preliminary data.</text>
</comment>
<evidence type="ECO:0000256" key="2">
    <source>
        <dbReference type="ARBA" id="ARBA00007254"/>
    </source>
</evidence>
<protein>
    <recommendedName>
        <fullName evidence="10">Large-conductance mechanosensitive channel</fullName>
    </recommendedName>
</protein>
<feature type="transmembrane region" description="Helical" evidence="10">
    <location>
        <begin position="21"/>
        <end position="50"/>
    </location>
</feature>
<keyword evidence="7 10" id="KW-0406">Ion transport</keyword>
<proteinExistence type="inferred from homology"/>
<dbReference type="InterPro" id="IPR019823">
    <property type="entry name" value="Mechanosensitive_channel_CS"/>
</dbReference>
<keyword evidence="4 10" id="KW-1003">Cell membrane</keyword>
<dbReference type="InterPro" id="IPR037673">
    <property type="entry name" value="MSC/AndL"/>
</dbReference>
<organism evidence="11 12">
    <name type="scientific">Bilifractor porci</name>
    <dbReference type="NCBI Taxonomy" id="2606636"/>
    <lineage>
        <taxon>Bacteria</taxon>
        <taxon>Bacillati</taxon>
        <taxon>Bacillota</taxon>
        <taxon>Clostridia</taxon>
        <taxon>Lachnospirales</taxon>
        <taxon>Lachnospiraceae</taxon>
        <taxon>Bilifractor</taxon>
    </lineage>
</organism>
<dbReference type="PANTHER" id="PTHR30266">
    <property type="entry name" value="MECHANOSENSITIVE CHANNEL MSCL"/>
    <property type="match status" value="1"/>
</dbReference>
<dbReference type="AlphaFoldDB" id="A0A7X2TNF0"/>
<dbReference type="InterPro" id="IPR036019">
    <property type="entry name" value="MscL_channel"/>
</dbReference>
<accession>A0A7X2TNF0</accession>
<dbReference type="GO" id="GO:0005886">
    <property type="term" value="C:plasma membrane"/>
    <property type="evidence" value="ECO:0007669"/>
    <property type="project" value="UniProtKB-SubCell"/>
</dbReference>